<organism evidence="1">
    <name type="scientific">marine sediment metagenome</name>
    <dbReference type="NCBI Taxonomy" id="412755"/>
    <lineage>
        <taxon>unclassified sequences</taxon>
        <taxon>metagenomes</taxon>
        <taxon>ecological metagenomes</taxon>
    </lineage>
</organism>
<dbReference type="AlphaFoldDB" id="X0WSR9"/>
<dbReference type="EMBL" id="BARS01034995">
    <property type="protein sequence ID" value="GAG27553.1"/>
    <property type="molecule type" value="Genomic_DNA"/>
</dbReference>
<reference evidence="1" key="1">
    <citation type="journal article" date="2014" name="Front. Microbiol.">
        <title>High frequency of phylogenetically diverse reductive dehalogenase-homologous genes in deep subseafloor sedimentary metagenomes.</title>
        <authorList>
            <person name="Kawai M."/>
            <person name="Futagami T."/>
            <person name="Toyoda A."/>
            <person name="Takaki Y."/>
            <person name="Nishi S."/>
            <person name="Hori S."/>
            <person name="Arai W."/>
            <person name="Tsubouchi T."/>
            <person name="Morono Y."/>
            <person name="Uchiyama I."/>
            <person name="Ito T."/>
            <person name="Fujiyama A."/>
            <person name="Inagaki F."/>
            <person name="Takami H."/>
        </authorList>
    </citation>
    <scope>NUCLEOTIDE SEQUENCE</scope>
    <source>
        <strain evidence="1">Expedition CK06-06</strain>
    </source>
</reference>
<accession>X0WSR9</accession>
<gene>
    <name evidence="1" type="ORF">S01H1_53988</name>
</gene>
<protein>
    <submittedName>
        <fullName evidence="1">Uncharacterized protein</fullName>
    </submittedName>
</protein>
<name>X0WSR9_9ZZZZ</name>
<evidence type="ECO:0000313" key="1">
    <source>
        <dbReference type="EMBL" id="GAG27553.1"/>
    </source>
</evidence>
<proteinExistence type="predicted"/>
<feature type="non-terminal residue" evidence="1">
    <location>
        <position position="40"/>
    </location>
</feature>
<comment type="caution">
    <text evidence="1">The sequence shown here is derived from an EMBL/GenBank/DDBJ whole genome shotgun (WGS) entry which is preliminary data.</text>
</comment>
<sequence length="40" mass="4477">MDNKKTEDLKIKLAKFANLNIKHDFIPCGVAGIKECRNCG</sequence>